<evidence type="ECO:0000256" key="3">
    <source>
        <dbReference type="ARBA" id="ARBA00022737"/>
    </source>
</evidence>
<dbReference type="SMART" id="SM00184">
    <property type="entry name" value="RING"/>
    <property type="match status" value="2"/>
</dbReference>
<keyword evidence="5 9" id="KW-0863">Zinc-finger</keyword>
<evidence type="ECO:0000256" key="4">
    <source>
        <dbReference type="ARBA" id="ARBA00022763"/>
    </source>
</evidence>
<feature type="region of interest" description="Disordered" evidence="10">
    <location>
        <begin position="205"/>
        <end position="253"/>
    </location>
</feature>
<dbReference type="InterPro" id="IPR001965">
    <property type="entry name" value="Znf_PHD"/>
</dbReference>
<evidence type="ECO:0000256" key="9">
    <source>
        <dbReference type="PROSITE-ProRule" id="PRU00175"/>
    </source>
</evidence>
<dbReference type="PROSITE" id="PS50172">
    <property type="entry name" value="BRCT"/>
    <property type="match status" value="1"/>
</dbReference>
<accession>A0AAN8VI45</accession>
<dbReference type="Pfam" id="PF13771">
    <property type="entry name" value="zf-HC5HC2H"/>
    <property type="match status" value="1"/>
</dbReference>
<feature type="region of interest" description="Disordered" evidence="10">
    <location>
        <begin position="514"/>
        <end position="555"/>
    </location>
</feature>
<evidence type="ECO:0000256" key="10">
    <source>
        <dbReference type="SAM" id="MobiDB-lite"/>
    </source>
</evidence>
<keyword evidence="2" id="KW-0479">Metal-binding</keyword>
<evidence type="ECO:0000256" key="6">
    <source>
        <dbReference type="ARBA" id="ARBA00022833"/>
    </source>
</evidence>
<dbReference type="FunFam" id="3.30.40.10:FF:000310">
    <property type="entry name" value="Breast cancer associated RING 1"/>
    <property type="match status" value="1"/>
</dbReference>
<evidence type="ECO:0000259" key="12">
    <source>
        <dbReference type="PROSITE" id="PS50172"/>
    </source>
</evidence>
<dbReference type="InterPro" id="IPR031099">
    <property type="entry name" value="BRCA1-associated"/>
</dbReference>
<dbReference type="PANTHER" id="PTHR13763:SF0">
    <property type="entry name" value="BREAST CANCER TYPE 1 SUSCEPTIBILITY PROTEIN"/>
    <property type="match status" value="1"/>
</dbReference>
<dbReference type="AlphaFoldDB" id="A0AAN8VI45"/>
<dbReference type="GO" id="GO:0000724">
    <property type="term" value="P:double-strand break repair via homologous recombination"/>
    <property type="evidence" value="ECO:0007669"/>
    <property type="project" value="TreeGrafter"/>
</dbReference>
<dbReference type="Pfam" id="PF16589">
    <property type="entry name" value="BRCT_2"/>
    <property type="match status" value="1"/>
</dbReference>
<feature type="region of interest" description="Disordered" evidence="10">
    <location>
        <begin position="313"/>
        <end position="449"/>
    </location>
</feature>
<evidence type="ECO:0000259" key="13">
    <source>
        <dbReference type="PROSITE" id="PS51805"/>
    </source>
</evidence>
<dbReference type="SUPFAM" id="SSF57850">
    <property type="entry name" value="RING/U-box"/>
    <property type="match status" value="1"/>
</dbReference>
<dbReference type="GO" id="GO:0008270">
    <property type="term" value="F:zinc ion binding"/>
    <property type="evidence" value="ECO:0007669"/>
    <property type="project" value="UniProtKB-KW"/>
</dbReference>
<evidence type="ECO:0000256" key="2">
    <source>
        <dbReference type="ARBA" id="ARBA00022723"/>
    </source>
</evidence>
<keyword evidence="3" id="KW-0677">Repeat</keyword>
<evidence type="ECO:0000256" key="7">
    <source>
        <dbReference type="ARBA" id="ARBA00023204"/>
    </source>
</evidence>
<dbReference type="InterPro" id="IPR036420">
    <property type="entry name" value="BRCT_dom_sf"/>
</dbReference>
<feature type="domain" description="PHD-type" evidence="13">
    <location>
        <begin position="618"/>
        <end position="738"/>
    </location>
</feature>
<keyword evidence="15" id="KW-1185">Reference proteome</keyword>
<dbReference type="CDD" id="cd15571">
    <property type="entry name" value="ePHD"/>
    <property type="match status" value="1"/>
</dbReference>
<comment type="subcellular location">
    <subcellularLocation>
        <location evidence="1">Nucleus</location>
    </subcellularLocation>
</comment>
<protein>
    <submittedName>
        <fullName evidence="14">BRCT domain</fullName>
    </submittedName>
</protein>
<feature type="domain" description="BRCT" evidence="12">
    <location>
        <begin position="882"/>
        <end position="998"/>
    </location>
</feature>
<dbReference type="EMBL" id="JBAMMX010000010">
    <property type="protein sequence ID" value="KAK6932119.1"/>
    <property type="molecule type" value="Genomic_DNA"/>
</dbReference>
<feature type="compositionally biased region" description="Basic and acidic residues" evidence="10">
    <location>
        <begin position="343"/>
        <end position="352"/>
    </location>
</feature>
<feature type="compositionally biased region" description="Basic and acidic residues" evidence="10">
    <location>
        <begin position="414"/>
        <end position="445"/>
    </location>
</feature>
<dbReference type="GO" id="GO:0004842">
    <property type="term" value="F:ubiquitin-protein transferase activity"/>
    <property type="evidence" value="ECO:0007669"/>
    <property type="project" value="TreeGrafter"/>
</dbReference>
<keyword evidence="4" id="KW-0227">DNA damage</keyword>
<dbReference type="InterPro" id="IPR001357">
    <property type="entry name" value="BRCT_dom"/>
</dbReference>
<dbReference type="PROSITE" id="PS51805">
    <property type="entry name" value="EPHD"/>
    <property type="match status" value="1"/>
</dbReference>
<sequence>MADPSHLEKMGRELKCPICLSLLNSAVSLPCNHVFCNLCIQKSMKSASECPVCKVPYRRREIRPALHMDNLVNIYKNMEIASGINIFVTQSAPPTKLSDKRTEAKDDSGCDGLETDGKGSRKSFKNEKEDYALDPVKPSFPTKKRVQVPQPLPETLEQSRKFEDKSDEYVINNVSTVQSEKPTAQTLVKKEEVVFKPFFWLRDDDEEKEKSSQEADNDEVMETPVLDAPAFSDIKDSDDEDPSINTKDEMQNKSIDADIFDSEFFEWTQRPCSPELCSSPVKVQDANIREADEVRGKEYQAAPVGIRMEEQLKIDGTSSAKSSNETCIAEPELEWQRAASSRTENDNQEAMKRLNKRGQRMSGKAQNKAKKSRNLGANHCGSSEEVPNMIQEKTSHHRGNSLELEKSCTLSKSDSARFDESPRDRLKESNLLVEERDSGHPDKTPVENLSAQLGKGSTKTLKNIKEGRGSRTCPVRSKKQRLDSHTSCMLGGASEIQCWSNKDQTLCSSFPLVGQHGSSDTMKKRNKQTQGSQPLPDLKSDKESRRTKRLKGQRENTVENHLFSIEDGEAAVDRLETPVTPRLLNGQVLDDITPAQTKRVFSNKDGEILRKCETILKKVKCAFCHSAEDTEASGEMVHYLNGKPVAADFDGTPKVIHSHKNCTEWAPNVFFENDTPINLEAELARSRRIKCSLCGNKGAALGCYERSCRKSFHIPCAKSIPEFRWDTENFVMLCPLHPTSALPCESPGPQKKESSSNGQSPVPRSQVKVTHKLNPHWKGNPGSSDKMILCCSGLSPLEKETVAEFERISGVTDMKNWCSDITHVIASVDAKGACSRTLKVLMGIKACIKAMEPVDEEQYEIKLDIHGNRDGPRLGRLRILNKGPKLFDSLKFYFSGDFLPSYKKCLHDLIIAAGGTILHRKPISEDKEDHQSGSSKLGTLILYSLELADHSELNKKNMILKRRISDAEALAKATGSQIASNLWILNSIAACKLQNLRE</sequence>
<dbReference type="Pfam" id="PF13923">
    <property type="entry name" value="zf-C3HC4_2"/>
    <property type="match status" value="1"/>
</dbReference>
<dbReference type="InterPro" id="IPR013083">
    <property type="entry name" value="Znf_RING/FYVE/PHD"/>
</dbReference>
<comment type="caution">
    <text evidence="14">The sequence shown here is derived from an EMBL/GenBank/DDBJ whole genome shotgun (WGS) entry which is preliminary data.</text>
</comment>
<proteinExistence type="predicted"/>
<dbReference type="FunFam" id="3.30.40.10:FF:000352">
    <property type="entry name" value="Breast cancer associated RING 1"/>
    <property type="match status" value="1"/>
</dbReference>
<gene>
    <name evidence="14" type="ORF">RJ641_001743</name>
</gene>
<feature type="region of interest" description="Disordered" evidence="10">
    <location>
        <begin position="744"/>
        <end position="781"/>
    </location>
</feature>
<name>A0AAN8VI45_9MAGN</name>
<dbReference type="Proteomes" id="UP001370490">
    <property type="component" value="Unassembled WGS sequence"/>
</dbReference>
<dbReference type="PROSITE" id="PS50089">
    <property type="entry name" value="ZF_RING_2"/>
    <property type="match status" value="1"/>
</dbReference>
<feature type="region of interest" description="Disordered" evidence="10">
    <location>
        <begin position="95"/>
        <end position="151"/>
    </location>
</feature>
<evidence type="ECO:0000259" key="11">
    <source>
        <dbReference type="PROSITE" id="PS50089"/>
    </source>
</evidence>
<feature type="compositionally biased region" description="Basic and acidic residues" evidence="10">
    <location>
        <begin position="115"/>
        <end position="131"/>
    </location>
</feature>
<evidence type="ECO:0000256" key="8">
    <source>
        <dbReference type="ARBA" id="ARBA00023242"/>
    </source>
</evidence>
<dbReference type="InterPro" id="IPR017907">
    <property type="entry name" value="Znf_RING_CS"/>
</dbReference>
<dbReference type="SUPFAM" id="SSF52113">
    <property type="entry name" value="BRCT domain"/>
    <property type="match status" value="2"/>
</dbReference>
<keyword evidence="6" id="KW-0862">Zinc</keyword>
<dbReference type="InterPro" id="IPR034732">
    <property type="entry name" value="EPHD"/>
</dbReference>
<evidence type="ECO:0000256" key="5">
    <source>
        <dbReference type="ARBA" id="ARBA00022771"/>
    </source>
</evidence>
<dbReference type="InterPro" id="IPR001841">
    <property type="entry name" value="Znf_RING"/>
</dbReference>
<dbReference type="PROSITE" id="PS00518">
    <property type="entry name" value="ZF_RING_1"/>
    <property type="match status" value="1"/>
</dbReference>
<dbReference type="Gene3D" id="3.40.50.10190">
    <property type="entry name" value="BRCT domain"/>
    <property type="match status" value="2"/>
</dbReference>
<reference evidence="14 15" key="1">
    <citation type="submission" date="2023-12" db="EMBL/GenBank/DDBJ databases">
        <title>A high-quality genome assembly for Dillenia turbinata (Dilleniales).</title>
        <authorList>
            <person name="Chanderbali A."/>
        </authorList>
    </citation>
    <scope>NUCLEOTIDE SEQUENCE [LARGE SCALE GENOMIC DNA]</scope>
    <source>
        <strain evidence="14">LSX21</strain>
        <tissue evidence="14">Leaf</tissue>
    </source>
</reference>
<organism evidence="14 15">
    <name type="scientific">Dillenia turbinata</name>
    <dbReference type="NCBI Taxonomy" id="194707"/>
    <lineage>
        <taxon>Eukaryota</taxon>
        <taxon>Viridiplantae</taxon>
        <taxon>Streptophyta</taxon>
        <taxon>Embryophyta</taxon>
        <taxon>Tracheophyta</taxon>
        <taxon>Spermatophyta</taxon>
        <taxon>Magnoliopsida</taxon>
        <taxon>eudicotyledons</taxon>
        <taxon>Gunneridae</taxon>
        <taxon>Pentapetalae</taxon>
        <taxon>Dilleniales</taxon>
        <taxon>Dilleniaceae</taxon>
        <taxon>Dillenia</taxon>
    </lineage>
</organism>
<feature type="compositionally biased region" description="Polar residues" evidence="10">
    <location>
        <begin position="316"/>
        <end position="326"/>
    </location>
</feature>
<keyword evidence="8" id="KW-0539">Nucleus</keyword>
<evidence type="ECO:0000256" key="1">
    <source>
        <dbReference type="ARBA" id="ARBA00004123"/>
    </source>
</evidence>
<keyword evidence="7" id="KW-0234">DNA repair</keyword>
<dbReference type="PANTHER" id="PTHR13763">
    <property type="entry name" value="BREAST CANCER TYPE 1 SUSCEPTIBILITY PROTEIN BRCA1"/>
    <property type="match status" value="1"/>
</dbReference>
<dbReference type="GO" id="GO:0005634">
    <property type="term" value="C:nucleus"/>
    <property type="evidence" value="ECO:0007669"/>
    <property type="project" value="UniProtKB-SubCell"/>
</dbReference>
<feature type="compositionally biased region" description="Basic and acidic residues" evidence="10">
    <location>
        <begin position="97"/>
        <end position="108"/>
    </location>
</feature>
<evidence type="ECO:0000313" key="14">
    <source>
        <dbReference type="EMBL" id="KAK6932119.1"/>
    </source>
</evidence>
<dbReference type="Gene3D" id="3.30.40.10">
    <property type="entry name" value="Zinc/RING finger domain, C3HC4 (zinc finger)"/>
    <property type="match status" value="2"/>
</dbReference>
<dbReference type="GO" id="GO:0045944">
    <property type="term" value="P:positive regulation of transcription by RNA polymerase II"/>
    <property type="evidence" value="ECO:0007669"/>
    <property type="project" value="TreeGrafter"/>
</dbReference>
<feature type="domain" description="RING-type" evidence="11">
    <location>
        <begin position="16"/>
        <end position="54"/>
    </location>
</feature>
<dbReference type="SMART" id="SM00249">
    <property type="entry name" value="PHD"/>
    <property type="match status" value="1"/>
</dbReference>
<evidence type="ECO:0000313" key="15">
    <source>
        <dbReference type="Proteomes" id="UP001370490"/>
    </source>
</evidence>